<protein>
    <submittedName>
        <fullName evidence="1">Uncharacterized protein</fullName>
    </submittedName>
</protein>
<evidence type="ECO:0000313" key="1">
    <source>
        <dbReference type="EMBL" id="CAE0754818.1"/>
    </source>
</evidence>
<sequence length="126" mass="13951">MAQANPALHRAHPMIYHLFDSESVSLAVTCTLTGEQKRPHYSFAVQAPMAESLARAVAVTHSQISAQRNVPGPKDRCLSVRHVIEKLLILLVLRSCVQGWRNMKKRSGMRGESFALSTRTLVSSGR</sequence>
<accession>A0A7S4B5P3</accession>
<dbReference type="AlphaFoldDB" id="A0A7S4B5P3"/>
<reference evidence="1" key="1">
    <citation type="submission" date="2021-01" db="EMBL/GenBank/DDBJ databases">
        <authorList>
            <person name="Corre E."/>
            <person name="Pelletier E."/>
            <person name="Niang G."/>
            <person name="Scheremetjew M."/>
            <person name="Finn R."/>
            <person name="Kale V."/>
            <person name="Holt S."/>
            <person name="Cochrane G."/>
            <person name="Meng A."/>
            <person name="Brown T."/>
            <person name="Cohen L."/>
        </authorList>
    </citation>
    <scope>NUCLEOTIDE SEQUENCE</scope>
    <source>
        <strain evidence="1">CCMP645</strain>
    </source>
</reference>
<proteinExistence type="predicted"/>
<gene>
    <name evidence="1" type="ORF">PCAR00345_LOCUS7405</name>
</gene>
<dbReference type="EMBL" id="HBIZ01012349">
    <property type="protein sequence ID" value="CAE0754818.1"/>
    <property type="molecule type" value="Transcribed_RNA"/>
</dbReference>
<organism evidence="1">
    <name type="scientific">Chrysotila carterae</name>
    <name type="common">Marine alga</name>
    <name type="synonym">Syracosphaera carterae</name>
    <dbReference type="NCBI Taxonomy" id="13221"/>
    <lineage>
        <taxon>Eukaryota</taxon>
        <taxon>Haptista</taxon>
        <taxon>Haptophyta</taxon>
        <taxon>Prymnesiophyceae</taxon>
        <taxon>Isochrysidales</taxon>
        <taxon>Isochrysidaceae</taxon>
        <taxon>Chrysotila</taxon>
    </lineage>
</organism>
<name>A0A7S4B5P3_CHRCT</name>